<keyword evidence="2 12" id="KW-0813">Transport</keyword>
<dbReference type="InterPro" id="IPR010917">
    <property type="entry name" value="TonB_rcpt_CS"/>
</dbReference>
<dbReference type="PANTHER" id="PTHR32552:SF81">
    <property type="entry name" value="TONB-DEPENDENT OUTER MEMBRANE RECEPTOR"/>
    <property type="match status" value="1"/>
</dbReference>
<comment type="caution">
    <text evidence="18">The sequence shown here is derived from an EMBL/GenBank/DDBJ whole genome shotgun (WGS) entry which is preliminary data.</text>
</comment>
<keyword evidence="7" id="KW-0408">Iron</keyword>
<dbReference type="InterPro" id="IPR036942">
    <property type="entry name" value="Beta-barrel_TonB_sf"/>
</dbReference>
<evidence type="ECO:0000256" key="5">
    <source>
        <dbReference type="ARBA" id="ARBA00022692"/>
    </source>
</evidence>
<evidence type="ECO:0000256" key="11">
    <source>
        <dbReference type="ARBA" id="ARBA00023237"/>
    </source>
</evidence>
<keyword evidence="10 12" id="KW-0472">Membrane</keyword>
<keyword evidence="19" id="KW-1185">Reference proteome</keyword>
<evidence type="ECO:0000256" key="4">
    <source>
        <dbReference type="ARBA" id="ARBA00022496"/>
    </source>
</evidence>
<evidence type="ECO:0000259" key="17">
    <source>
        <dbReference type="Pfam" id="PF07715"/>
    </source>
</evidence>
<evidence type="ECO:0000256" key="6">
    <source>
        <dbReference type="ARBA" id="ARBA00022729"/>
    </source>
</evidence>
<dbReference type="EMBL" id="BAAAEM010000002">
    <property type="protein sequence ID" value="GAA0478625.1"/>
    <property type="molecule type" value="Genomic_DNA"/>
</dbReference>
<evidence type="ECO:0000256" key="12">
    <source>
        <dbReference type="PROSITE-ProRule" id="PRU01360"/>
    </source>
</evidence>
<dbReference type="InterPro" id="IPR012910">
    <property type="entry name" value="Plug_dom"/>
</dbReference>
<evidence type="ECO:0000259" key="16">
    <source>
        <dbReference type="Pfam" id="PF00593"/>
    </source>
</evidence>
<organism evidence="18 19">
    <name type="scientific">Parasphingorhabdus litoris</name>
    <dbReference type="NCBI Taxonomy" id="394733"/>
    <lineage>
        <taxon>Bacteria</taxon>
        <taxon>Pseudomonadati</taxon>
        <taxon>Pseudomonadota</taxon>
        <taxon>Alphaproteobacteria</taxon>
        <taxon>Sphingomonadales</taxon>
        <taxon>Sphingomonadaceae</taxon>
        <taxon>Parasphingorhabdus</taxon>
    </lineage>
</organism>
<feature type="chain" id="PRO_5045588595" evidence="15">
    <location>
        <begin position="24"/>
        <end position="860"/>
    </location>
</feature>
<dbReference type="InterPro" id="IPR037066">
    <property type="entry name" value="Plug_dom_sf"/>
</dbReference>
<reference evidence="19" key="1">
    <citation type="journal article" date="2019" name="Int. J. Syst. Evol. Microbiol.">
        <title>The Global Catalogue of Microorganisms (GCM) 10K type strain sequencing project: providing services to taxonomists for standard genome sequencing and annotation.</title>
        <authorList>
            <consortium name="The Broad Institute Genomics Platform"/>
            <consortium name="The Broad Institute Genome Sequencing Center for Infectious Disease"/>
            <person name="Wu L."/>
            <person name="Ma J."/>
        </authorList>
    </citation>
    <scope>NUCLEOTIDE SEQUENCE [LARGE SCALE GENOMIC DNA]</scope>
    <source>
        <strain evidence="19">JCM 14162</strain>
    </source>
</reference>
<evidence type="ECO:0000256" key="9">
    <source>
        <dbReference type="ARBA" id="ARBA00023077"/>
    </source>
</evidence>
<keyword evidence="4" id="KW-0410">Iron transport</keyword>
<dbReference type="RefSeq" id="WP_229954610.1">
    <property type="nucleotide sequence ID" value="NZ_BAAAEM010000002.1"/>
</dbReference>
<proteinExistence type="inferred from homology"/>
<feature type="signal peptide" evidence="15">
    <location>
        <begin position="1"/>
        <end position="23"/>
    </location>
</feature>
<comment type="similarity">
    <text evidence="12 14">Belongs to the TonB-dependent receptor family.</text>
</comment>
<keyword evidence="5 12" id="KW-0812">Transmembrane</keyword>
<keyword evidence="8" id="KW-0406">Ion transport</keyword>
<dbReference type="InterPro" id="IPR039426">
    <property type="entry name" value="TonB-dep_rcpt-like"/>
</dbReference>
<evidence type="ECO:0000256" key="1">
    <source>
        <dbReference type="ARBA" id="ARBA00004571"/>
    </source>
</evidence>
<name>A0ABP3KFK8_9SPHN</name>
<evidence type="ECO:0000256" key="3">
    <source>
        <dbReference type="ARBA" id="ARBA00022452"/>
    </source>
</evidence>
<dbReference type="PROSITE" id="PS01156">
    <property type="entry name" value="TONB_DEPENDENT_REC_2"/>
    <property type="match status" value="1"/>
</dbReference>
<dbReference type="Gene3D" id="2.170.130.10">
    <property type="entry name" value="TonB-dependent receptor, plug domain"/>
    <property type="match status" value="1"/>
</dbReference>
<dbReference type="PROSITE" id="PS52016">
    <property type="entry name" value="TONB_DEPENDENT_REC_3"/>
    <property type="match status" value="1"/>
</dbReference>
<keyword evidence="9 14" id="KW-0798">TonB box</keyword>
<evidence type="ECO:0000256" key="8">
    <source>
        <dbReference type="ARBA" id="ARBA00023065"/>
    </source>
</evidence>
<dbReference type="Pfam" id="PF07715">
    <property type="entry name" value="Plug"/>
    <property type="match status" value="1"/>
</dbReference>
<evidence type="ECO:0000256" key="10">
    <source>
        <dbReference type="ARBA" id="ARBA00023136"/>
    </source>
</evidence>
<keyword evidence="11 12" id="KW-0998">Cell outer membrane</keyword>
<keyword evidence="18" id="KW-0675">Receptor</keyword>
<comment type="subcellular location">
    <subcellularLocation>
        <location evidence="1 12">Cell outer membrane</location>
        <topology evidence="1 12">Multi-pass membrane protein</topology>
    </subcellularLocation>
</comment>
<feature type="domain" description="TonB-dependent receptor plug" evidence="17">
    <location>
        <begin position="48"/>
        <end position="157"/>
    </location>
</feature>
<evidence type="ECO:0000256" key="13">
    <source>
        <dbReference type="PROSITE-ProRule" id="PRU10144"/>
    </source>
</evidence>
<feature type="domain" description="TonB-dependent receptor-like beta-barrel" evidence="16">
    <location>
        <begin position="310"/>
        <end position="823"/>
    </location>
</feature>
<sequence length="860" mass="90722">MKSLNRVLMAALCTSAMTVPAYAQDQGAEDAVDDNVIIVTATRRAEDVQDIPIAVTAVSPVQLEQQGVVNVQNIGSVSPSFSTSNAQTASGTVVLRIRGVGTTSNNIGFESAVGIFVDGAYQSRPGVALGEFVDVERVEVLRGPQGTLFGRNTSAGALNITNKRPDLDEFGGFVNATYGNFDHINVQGAINAPIIEDTLAFRLTGAYRQRDGFVDIIDSNGASVGDSNDTEQYLIRGQLGFETEGGISGRLIADYSKSTASCCAAIEVLQSGIETAGLFAAVGLGPRGGMAGPDVALGPFDISAAQDAVDNRIATSDLRADPTNDQWGITAEVEVPLSDSADLIYIGSYREYRAEEAYDSDFSGLDIFNVLPGSDTAIDTMTHELRIQGDAFDGALSWLVGGYYSDEDITQSTNFGLGADYDRLVGALFAAGTGGATLNPASPIFAGATPLQTLTGIDPATVRTTNAYTQSSKSWSIFTHNTLEVAQGLKLTVGLRYSDESKDGSFSQPAITNDLCPATLGQIGAGGLPGGAANPLTNSYFGLGCFAFVAPAIGSDANPFPLPRPFVSEFNDEELIYTGKVSYEFASPITVYASFTHGYKSGGFNLDSTAAAGGADPRFASEEVDAYEVGLKAKFLDDAITLNVAGFHEEFTNFQVLEFTGAQFTTFNVPSAKSTGVELETVIRPDENFTINGGLTYTDARYPSDCAGTQTSPNVLSLCGNSLTNAPKWVGIMGATYDRDLGDSLKFFVNGQIRIESDRRTSTQAIVVPNAAAIAAAGSVQAAVDAAALNPFDVQDGTIKINMRAGIGDIDDAWGIEAWVTNLTNEVTRGVTFNTVLRSGSRSTFIQEPRMFGLTLRGKF</sequence>
<evidence type="ECO:0000256" key="15">
    <source>
        <dbReference type="SAM" id="SignalP"/>
    </source>
</evidence>
<dbReference type="Pfam" id="PF00593">
    <property type="entry name" value="TonB_dep_Rec_b-barrel"/>
    <property type="match status" value="1"/>
</dbReference>
<dbReference type="PANTHER" id="PTHR32552">
    <property type="entry name" value="FERRICHROME IRON RECEPTOR-RELATED"/>
    <property type="match status" value="1"/>
</dbReference>
<protein>
    <submittedName>
        <fullName evidence="18">TonB-dependent receptor</fullName>
    </submittedName>
</protein>
<keyword evidence="3 12" id="KW-1134">Transmembrane beta strand</keyword>
<gene>
    <name evidence="18" type="ORF">GCM10009096_20700</name>
</gene>
<dbReference type="Gene3D" id="2.40.170.20">
    <property type="entry name" value="TonB-dependent receptor, beta-barrel domain"/>
    <property type="match status" value="1"/>
</dbReference>
<dbReference type="InterPro" id="IPR000531">
    <property type="entry name" value="Beta-barrel_TonB"/>
</dbReference>
<evidence type="ECO:0000313" key="18">
    <source>
        <dbReference type="EMBL" id="GAA0478625.1"/>
    </source>
</evidence>
<evidence type="ECO:0000256" key="2">
    <source>
        <dbReference type="ARBA" id="ARBA00022448"/>
    </source>
</evidence>
<feature type="short sequence motif" description="TonB C-terminal box" evidence="13">
    <location>
        <begin position="843"/>
        <end position="860"/>
    </location>
</feature>
<evidence type="ECO:0000313" key="19">
    <source>
        <dbReference type="Proteomes" id="UP001500713"/>
    </source>
</evidence>
<dbReference type="SUPFAM" id="SSF56935">
    <property type="entry name" value="Porins"/>
    <property type="match status" value="1"/>
</dbReference>
<evidence type="ECO:0000256" key="14">
    <source>
        <dbReference type="RuleBase" id="RU003357"/>
    </source>
</evidence>
<evidence type="ECO:0000256" key="7">
    <source>
        <dbReference type="ARBA" id="ARBA00023004"/>
    </source>
</evidence>
<keyword evidence="6 15" id="KW-0732">Signal</keyword>
<accession>A0ABP3KFK8</accession>
<dbReference type="Proteomes" id="UP001500713">
    <property type="component" value="Unassembled WGS sequence"/>
</dbReference>